<feature type="site" description="Transition state stabilizer" evidence="7">
    <location>
        <position position="21"/>
    </location>
</feature>
<dbReference type="RefSeq" id="WP_085751475.1">
    <property type="nucleotide sequence ID" value="NZ_BSPR01000004.1"/>
</dbReference>
<sequence length="231" mass="24414">MTEHIPPDLYAVVPCAGVGQRAGAGGPKQYADVAGRSLVAHTLEALAAVTRLKAVLVVLSPGDTAFPVHAPDFAGWVCHGGGATRADTVAQGLRELLARGARLHDWVLVHDAARCLVRPEWIDTLIDACLPDPVGGLLALPVPDTLKRESDGRVGETVDRGGMWQAQTPQMFRLGPLMAALASATGNVTDEASAIEATGQRPLLVPGSLENFKITWPADFALAERLLRTRP</sequence>
<dbReference type="InterPro" id="IPR034683">
    <property type="entry name" value="IspD/TarI"/>
</dbReference>
<dbReference type="PANTHER" id="PTHR32125:SF4">
    <property type="entry name" value="2-C-METHYL-D-ERYTHRITOL 4-PHOSPHATE CYTIDYLYLTRANSFERASE, CHLOROPLASTIC"/>
    <property type="match status" value="1"/>
</dbReference>
<feature type="site" description="Positions MEP for the nucleophilic attack" evidence="7">
    <location>
        <position position="213"/>
    </location>
</feature>
<accession>A0A1W6LAH1</accession>
<evidence type="ECO:0000256" key="3">
    <source>
        <dbReference type="ARBA" id="ARBA00009789"/>
    </source>
</evidence>
<feature type="site" description="Positions MEP for the nucleophilic attack" evidence="7">
    <location>
        <position position="160"/>
    </location>
</feature>
<reference evidence="8 9" key="1">
    <citation type="submission" date="2016-04" db="EMBL/GenBank/DDBJ databases">
        <title>Complete genome sequence of natural rubber-degrading, novel Gram-negative bacterium, Rhizobacter gummiphilus strain NS21.</title>
        <authorList>
            <person name="Tabata M."/>
            <person name="Kasai D."/>
            <person name="Fukuda M."/>
        </authorList>
    </citation>
    <scope>NUCLEOTIDE SEQUENCE [LARGE SCALE GENOMIC DNA]</scope>
    <source>
        <strain evidence="8 9">NS21</strain>
    </source>
</reference>
<dbReference type="EMBL" id="CP015118">
    <property type="protein sequence ID" value="ARN21187.1"/>
    <property type="molecule type" value="Genomic_DNA"/>
</dbReference>
<comment type="pathway">
    <text evidence="2 7">Isoprenoid biosynthesis; isopentenyl diphosphate biosynthesis via DXP pathway; isopentenyl diphosphate from 1-deoxy-D-xylulose 5-phosphate: step 2/6.</text>
</comment>
<dbReference type="PROSITE" id="PS01295">
    <property type="entry name" value="ISPD"/>
    <property type="match status" value="1"/>
</dbReference>
<protein>
    <recommendedName>
        <fullName evidence="7">2-C-methyl-D-erythritol 4-phosphate cytidylyltransferase</fullName>
        <ecNumber evidence="7">2.7.7.60</ecNumber>
    </recommendedName>
    <alternativeName>
        <fullName evidence="7">4-diphosphocytidyl-2C-methyl-D-erythritol synthase</fullName>
    </alternativeName>
    <alternativeName>
        <fullName evidence="7">MEP cytidylyltransferase</fullName>
        <shortName evidence="7">MCT</shortName>
    </alternativeName>
</protein>
<dbReference type="FunFam" id="3.90.550.10:FF:000003">
    <property type="entry name" value="2-C-methyl-D-erythritol 4-phosphate cytidylyltransferase"/>
    <property type="match status" value="1"/>
</dbReference>
<comment type="catalytic activity">
    <reaction evidence="1 7">
        <text>2-C-methyl-D-erythritol 4-phosphate + CTP + H(+) = 4-CDP-2-C-methyl-D-erythritol + diphosphate</text>
        <dbReference type="Rhea" id="RHEA:13429"/>
        <dbReference type="ChEBI" id="CHEBI:15378"/>
        <dbReference type="ChEBI" id="CHEBI:33019"/>
        <dbReference type="ChEBI" id="CHEBI:37563"/>
        <dbReference type="ChEBI" id="CHEBI:57823"/>
        <dbReference type="ChEBI" id="CHEBI:58262"/>
        <dbReference type="EC" id="2.7.7.60"/>
    </reaction>
</comment>
<dbReference type="KEGG" id="rgu:A4W93_15515"/>
<keyword evidence="6 7" id="KW-0414">Isoprene biosynthesis</keyword>
<dbReference type="GO" id="GO:0050518">
    <property type="term" value="F:2-C-methyl-D-erythritol 4-phosphate cytidylyltransferase activity"/>
    <property type="evidence" value="ECO:0007669"/>
    <property type="project" value="UniProtKB-UniRule"/>
</dbReference>
<dbReference type="Gene3D" id="3.90.550.10">
    <property type="entry name" value="Spore Coat Polysaccharide Biosynthesis Protein SpsA, Chain A"/>
    <property type="match status" value="1"/>
</dbReference>
<dbReference type="OrthoDB" id="9806837at2"/>
<comment type="function">
    <text evidence="7">Catalyzes the formation of 4-diphosphocytidyl-2-C-methyl-D-erythritol from CTP and 2-C-methyl-D-erythritol 4-phosphate (MEP).</text>
</comment>
<proteinExistence type="inferred from homology"/>
<gene>
    <name evidence="7" type="primary">ispD</name>
    <name evidence="8" type="ORF">A4W93_15515</name>
</gene>
<dbReference type="Pfam" id="PF01128">
    <property type="entry name" value="IspD"/>
    <property type="match status" value="1"/>
</dbReference>
<dbReference type="PANTHER" id="PTHR32125">
    <property type="entry name" value="2-C-METHYL-D-ERYTHRITOL 4-PHOSPHATE CYTIDYLYLTRANSFERASE, CHLOROPLASTIC"/>
    <property type="match status" value="1"/>
</dbReference>
<evidence type="ECO:0000256" key="2">
    <source>
        <dbReference type="ARBA" id="ARBA00004787"/>
    </source>
</evidence>
<dbReference type="AlphaFoldDB" id="A0A1W6LAH1"/>
<keyword evidence="9" id="KW-1185">Reference proteome</keyword>
<keyword evidence="5 7" id="KW-0548">Nucleotidyltransferase</keyword>
<organism evidence="8 9">
    <name type="scientific">Piscinibacter gummiphilus</name>
    <dbReference type="NCBI Taxonomy" id="946333"/>
    <lineage>
        <taxon>Bacteria</taxon>
        <taxon>Pseudomonadati</taxon>
        <taxon>Pseudomonadota</taxon>
        <taxon>Betaproteobacteria</taxon>
        <taxon>Burkholderiales</taxon>
        <taxon>Sphaerotilaceae</taxon>
        <taxon>Piscinibacter</taxon>
    </lineage>
</organism>
<keyword evidence="4 7" id="KW-0808">Transferase</keyword>
<dbReference type="InterPro" id="IPR050088">
    <property type="entry name" value="IspD/TarI_cytidylyltransf_bact"/>
</dbReference>
<dbReference type="InterPro" id="IPR018294">
    <property type="entry name" value="ISPD_synthase_CS"/>
</dbReference>
<dbReference type="NCBIfam" id="TIGR00453">
    <property type="entry name" value="ispD"/>
    <property type="match status" value="1"/>
</dbReference>
<evidence type="ECO:0000313" key="8">
    <source>
        <dbReference type="EMBL" id="ARN21187.1"/>
    </source>
</evidence>
<dbReference type="GO" id="GO:0019288">
    <property type="term" value="P:isopentenyl diphosphate biosynthetic process, methylerythritol 4-phosphate pathway"/>
    <property type="evidence" value="ECO:0007669"/>
    <property type="project" value="UniProtKB-UniRule"/>
</dbReference>
<evidence type="ECO:0000256" key="1">
    <source>
        <dbReference type="ARBA" id="ARBA00001282"/>
    </source>
</evidence>
<dbReference type="InterPro" id="IPR001228">
    <property type="entry name" value="IspD"/>
</dbReference>
<dbReference type="STRING" id="946333.A4W93_15515"/>
<feature type="site" description="Transition state stabilizer" evidence="7">
    <location>
        <position position="28"/>
    </location>
</feature>
<dbReference type="SUPFAM" id="SSF53448">
    <property type="entry name" value="Nucleotide-diphospho-sugar transferases"/>
    <property type="match status" value="1"/>
</dbReference>
<evidence type="ECO:0000256" key="7">
    <source>
        <dbReference type="HAMAP-Rule" id="MF_00108"/>
    </source>
</evidence>
<dbReference type="EC" id="2.7.7.60" evidence="7"/>
<name>A0A1W6LAH1_9BURK</name>
<dbReference type="CDD" id="cd02516">
    <property type="entry name" value="CDP-ME_synthetase"/>
    <property type="match status" value="1"/>
</dbReference>
<dbReference type="Proteomes" id="UP000193427">
    <property type="component" value="Chromosome"/>
</dbReference>
<evidence type="ECO:0000256" key="5">
    <source>
        <dbReference type="ARBA" id="ARBA00022695"/>
    </source>
</evidence>
<dbReference type="HAMAP" id="MF_00108">
    <property type="entry name" value="IspD"/>
    <property type="match status" value="1"/>
</dbReference>
<evidence type="ECO:0000256" key="6">
    <source>
        <dbReference type="ARBA" id="ARBA00023229"/>
    </source>
</evidence>
<dbReference type="InterPro" id="IPR029044">
    <property type="entry name" value="Nucleotide-diphossugar_trans"/>
</dbReference>
<evidence type="ECO:0000256" key="4">
    <source>
        <dbReference type="ARBA" id="ARBA00022679"/>
    </source>
</evidence>
<comment type="similarity">
    <text evidence="3 7">Belongs to the IspD/TarI cytidylyltransferase family. IspD subfamily.</text>
</comment>
<dbReference type="UniPathway" id="UPA00056">
    <property type="reaction ID" value="UER00093"/>
</dbReference>
<evidence type="ECO:0000313" key="9">
    <source>
        <dbReference type="Proteomes" id="UP000193427"/>
    </source>
</evidence>